<dbReference type="EMBL" id="MU274936">
    <property type="protein sequence ID" value="KAI0084939.1"/>
    <property type="molecule type" value="Genomic_DNA"/>
</dbReference>
<dbReference type="Proteomes" id="UP001055072">
    <property type="component" value="Unassembled WGS sequence"/>
</dbReference>
<evidence type="ECO:0000313" key="1">
    <source>
        <dbReference type="EMBL" id="KAI0084939.1"/>
    </source>
</evidence>
<comment type="caution">
    <text evidence="1">The sequence shown here is derived from an EMBL/GenBank/DDBJ whole genome shotgun (WGS) entry which is preliminary data.</text>
</comment>
<keyword evidence="2" id="KW-1185">Reference proteome</keyword>
<accession>A0ACB8TSW6</accession>
<organism evidence="1 2">
    <name type="scientific">Irpex rosettiformis</name>
    <dbReference type="NCBI Taxonomy" id="378272"/>
    <lineage>
        <taxon>Eukaryota</taxon>
        <taxon>Fungi</taxon>
        <taxon>Dikarya</taxon>
        <taxon>Basidiomycota</taxon>
        <taxon>Agaricomycotina</taxon>
        <taxon>Agaricomycetes</taxon>
        <taxon>Polyporales</taxon>
        <taxon>Irpicaceae</taxon>
        <taxon>Irpex</taxon>
    </lineage>
</organism>
<evidence type="ECO:0000313" key="2">
    <source>
        <dbReference type="Proteomes" id="UP001055072"/>
    </source>
</evidence>
<protein>
    <submittedName>
        <fullName evidence="1">Uncharacterized protein</fullName>
    </submittedName>
</protein>
<proteinExistence type="predicted"/>
<reference evidence="1" key="1">
    <citation type="journal article" date="2021" name="Environ. Microbiol.">
        <title>Gene family expansions and transcriptome signatures uncover fungal adaptations to wood decay.</title>
        <authorList>
            <person name="Hage H."/>
            <person name="Miyauchi S."/>
            <person name="Viragh M."/>
            <person name="Drula E."/>
            <person name="Min B."/>
            <person name="Chaduli D."/>
            <person name="Navarro D."/>
            <person name="Favel A."/>
            <person name="Norest M."/>
            <person name="Lesage-Meessen L."/>
            <person name="Balint B."/>
            <person name="Merenyi Z."/>
            <person name="de Eugenio L."/>
            <person name="Morin E."/>
            <person name="Martinez A.T."/>
            <person name="Baldrian P."/>
            <person name="Stursova M."/>
            <person name="Martinez M.J."/>
            <person name="Novotny C."/>
            <person name="Magnuson J.K."/>
            <person name="Spatafora J.W."/>
            <person name="Maurice S."/>
            <person name="Pangilinan J."/>
            <person name="Andreopoulos W."/>
            <person name="LaButti K."/>
            <person name="Hundley H."/>
            <person name="Na H."/>
            <person name="Kuo A."/>
            <person name="Barry K."/>
            <person name="Lipzen A."/>
            <person name="Henrissat B."/>
            <person name="Riley R."/>
            <person name="Ahrendt S."/>
            <person name="Nagy L.G."/>
            <person name="Grigoriev I.V."/>
            <person name="Martin F."/>
            <person name="Rosso M.N."/>
        </authorList>
    </citation>
    <scope>NUCLEOTIDE SEQUENCE</scope>
    <source>
        <strain evidence="1">CBS 384.51</strain>
    </source>
</reference>
<gene>
    <name evidence="1" type="ORF">BDY19DRAFT_997180</name>
</gene>
<name>A0ACB8TSW6_9APHY</name>
<sequence>MSSNTNSWQEFAHFSVGNYYHQDSASTGSYSGDRVHEGYNYSNSIEYYSYDFAWNPAQDDAKEQANYCLSQQDYSTQEYVSANTTTDPNYAYPSQEVTTNISVAAPREYVADFDYTGFGLEYSQPLSLETFDDPALQQFDGAQTLSVDYFPSEGYIPYTDTQAGSTLNRPQPDNQLRATPYARPLSKVHTFEYAGFDSEEALQRDGIHSEYDLGQGCIVPQATYNGTGVRSPSMKPPIEFKAGEKAGINLFEVIHRPNPRRPLKALDSEVELGGPQVRKSTYIHVRINWPGYFPHQLKVKLSEDTKTVKTSDDVLWVAVKVAETINEFMANPPKRLASTGGNHIHQEWDLTHFRLADIWLFRMVHVGSNNWQPVLLVVPPVRSQM</sequence>